<evidence type="ECO:0000313" key="2">
    <source>
        <dbReference type="EMBL" id="SVD91454.1"/>
    </source>
</evidence>
<evidence type="ECO:0000256" key="1">
    <source>
        <dbReference type="SAM" id="MobiDB-lite"/>
    </source>
</evidence>
<gene>
    <name evidence="2" type="ORF">METZ01_LOCUS444308</name>
</gene>
<protein>
    <submittedName>
        <fullName evidence="2">Uncharacterized protein</fullName>
    </submittedName>
</protein>
<dbReference type="AlphaFoldDB" id="A0A382Z7G6"/>
<reference evidence="2" key="1">
    <citation type="submission" date="2018-05" db="EMBL/GenBank/DDBJ databases">
        <authorList>
            <person name="Lanie J.A."/>
            <person name="Ng W.-L."/>
            <person name="Kazmierczak K.M."/>
            <person name="Andrzejewski T.M."/>
            <person name="Davidsen T.M."/>
            <person name="Wayne K.J."/>
            <person name="Tettelin H."/>
            <person name="Glass J.I."/>
            <person name="Rusch D."/>
            <person name="Podicherti R."/>
            <person name="Tsui H.-C.T."/>
            <person name="Winkler M.E."/>
        </authorList>
    </citation>
    <scope>NUCLEOTIDE SEQUENCE</scope>
</reference>
<feature type="non-terminal residue" evidence="2">
    <location>
        <position position="33"/>
    </location>
</feature>
<proteinExistence type="predicted"/>
<sequence>SCRSPGHRCAPTNPTGRRRNGMRCTSCAGPRTH</sequence>
<name>A0A382Z7G6_9ZZZZ</name>
<organism evidence="2">
    <name type="scientific">marine metagenome</name>
    <dbReference type="NCBI Taxonomy" id="408172"/>
    <lineage>
        <taxon>unclassified sequences</taxon>
        <taxon>metagenomes</taxon>
        <taxon>ecological metagenomes</taxon>
    </lineage>
</organism>
<accession>A0A382Z7G6</accession>
<feature type="non-terminal residue" evidence="2">
    <location>
        <position position="1"/>
    </location>
</feature>
<feature type="region of interest" description="Disordered" evidence="1">
    <location>
        <begin position="1"/>
        <end position="33"/>
    </location>
</feature>
<dbReference type="EMBL" id="UINC01181657">
    <property type="protein sequence ID" value="SVD91454.1"/>
    <property type="molecule type" value="Genomic_DNA"/>
</dbReference>